<gene>
    <name evidence="1" type="ORF">E8L90_25115</name>
</gene>
<organism evidence="1 2">
    <name type="scientific">Brevibacillus antibioticus</name>
    <dbReference type="NCBI Taxonomy" id="2570228"/>
    <lineage>
        <taxon>Bacteria</taxon>
        <taxon>Bacillati</taxon>
        <taxon>Bacillota</taxon>
        <taxon>Bacilli</taxon>
        <taxon>Bacillales</taxon>
        <taxon>Paenibacillaceae</taxon>
        <taxon>Brevibacillus</taxon>
    </lineage>
</organism>
<reference evidence="1 2" key="1">
    <citation type="submission" date="2019-04" db="EMBL/GenBank/DDBJ databases">
        <title>Whole genome sequencing of Brevibacillus sp. TGS2-1.</title>
        <authorList>
            <person name="Choi A."/>
        </authorList>
    </citation>
    <scope>NUCLEOTIDE SEQUENCE [LARGE SCALE GENOMIC DNA]</scope>
    <source>
        <strain evidence="1 2">TGS2-1</strain>
    </source>
</reference>
<protein>
    <submittedName>
        <fullName evidence="1">Uncharacterized protein</fullName>
    </submittedName>
</protein>
<dbReference type="AlphaFoldDB" id="A0A4U2YCG2"/>
<dbReference type="RefSeq" id="WP_162309121.1">
    <property type="nucleotide sequence ID" value="NZ_SZNK01000001.1"/>
</dbReference>
<dbReference type="Proteomes" id="UP000307841">
    <property type="component" value="Unassembled WGS sequence"/>
</dbReference>
<dbReference type="EMBL" id="SZNK01000001">
    <property type="protein sequence ID" value="TKI58410.1"/>
    <property type="molecule type" value="Genomic_DNA"/>
</dbReference>
<dbReference type="OrthoDB" id="2478366at2"/>
<name>A0A4U2YCG2_9BACL</name>
<evidence type="ECO:0000313" key="2">
    <source>
        <dbReference type="Proteomes" id="UP000307841"/>
    </source>
</evidence>
<accession>A0A4U2YCG2</accession>
<comment type="caution">
    <text evidence="1">The sequence shown here is derived from an EMBL/GenBank/DDBJ whole genome shotgun (WGS) entry which is preliminary data.</text>
</comment>
<keyword evidence="2" id="KW-1185">Reference proteome</keyword>
<sequence length="108" mass="12088">MDDNKLESNISLGTALAGTVFNLSRPAAIAVGIISLVTSLSINLRGDLEKNIEIAVKDLHKTRRFMRDNPKYTKIEIEFPFMDYDDIRLITGKGLVTRVYGKGGWVEM</sequence>
<proteinExistence type="predicted"/>
<evidence type="ECO:0000313" key="1">
    <source>
        <dbReference type="EMBL" id="TKI58410.1"/>
    </source>
</evidence>